<keyword evidence="3" id="KW-1185">Reference proteome</keyword>
<sequence>MRKPPLDLEPAVRDPKKLATTGWTLVAIMIIGGFLVMVAYNKWSKKQSKDDRPAIVYRINQEKDLRMTRQDGKIVDLFDLNGKVILLNIVSLNHDGPASLSEEIMHRMAEKYAGNDQFALVSLVIDPIPANQLDETLKNEAAHRNINLPQWWLGSNEMQTLHKFIKNELKTGVFPYYDQKAGKWIYDTSIILVDKNRHIRRAVVHQKRGGQPYIATFDFDQAKEWDGRGVKTGTDLSNTQQLEALLTDTIDRVLAEPAQAP</sequence>
<organism evidence="2 3">
    <name type="scientific">Luteolibacter pohnpeiensis</name>
    <dbReference type="NCBI Taxonomy" id="454153"/>
    <lineage>
        <taxon>Bacteria</taxon>
        <taxon>Pseudomonadati</taxon>
        <taxon>Verrucomicrobiota</taxon>
        <taxon>Verrucomicrobiia</taxon>
        <taxon>Verrucomicrobiales</taxon>
        <taxon>Verrucomicrobiaceae</taxon>
        <taxon>Luteolibacter</taxon>
    </lineage>
</organism>
<dbReference type="RefSeq" id="WP_200273404.1">
    <property type="nucleotide sequence ID" value="NZ_JAENIJ010000043.1"/>
</dbReference>
<dbReference type="SUPFAM" id="SSF52833">
    <property type="entry name" value="Thioredoxin-like"/>
    <property type="match status" value="1"/>
</dbReference>
<comment type="caution">
    <text evidence="2">The sequence shown here is derived from an EMBL/GenBank/DDBJ whole genome shotgun (WGS) entry which is preliminary data.</text>
</comment>
<proteinExistence type="predicted"/>
<feature type="transmembrane region" description="Helical" evidence="1">
    <location>
        <begin position="20"/>
        <end position="40"/>
    </location>
</feature>
<accession>A0A934SAD1</accession>
<keyword evidence="1" id="KW-0472">Membrane</keyword>
<evidence type="ECO:0000313" key="3">
    <source>
        <dbReference type="Proteomes" id="UP000603141"/>
    </source>
</evidence>
<keyword evidence="1" id="KW-0812">Transmembrane</keyword>
<gene>
    <name evidence="2" type="ORF">JIN85_18040</name>
</gene>
<dbReference type="Gene3D" id="3.40.30.10">
    <property type="entry name" value="Glutaredoxin"/>
    <property type="match status" value="1"/>
</dbReference>
<reference evidence="2" key="1">
    <citation type="submission" date="2021-01" db="EMBL/GenBank/DDBJ databases">
        <title>Modified the classification status of verrucomicrobia.</title>
        <authorList>
            <person name="Feng X."/>
        </authorList>
    </citation>
    <scope>NUCLEOTIDE SEQUENCE</scope>
    <source>
        <strain evidence="2">KCTC 22041</strain>
    </source>
</reference>
<dbReference type="Proteomes" id="UP000603141">
    <property type="component" value="Unassembled WGS sequence"/>
</dbReference>
<evidence type="ECO:0000313" key="2">
    <source>
        <dbReference type="EMBL" id="MBK1884325.1"/>
    </source>
</evidence>
<dbReference type="EMBL" id="JAENIJ010000043">
    <property type="protein sequence ID" value="MBK1884325.1"/>
    <property type="molecule type" value="Genomic_DNA"/>
</dbReference>
<dbReference type="AlphaFoldDB" id="A0A934SAD1"/>
<name>A0A934SAD1_9BACT</name>
<dbReference type="InterPro" id="IPR036249">
    <property type="entry name" value="Thioredoxin-like_sf"/>
</dbReference>
<protein>
    <submittedName>
        <fullName evidence="2">Uncharacterized protein</fullName>
    </submittedName>
</protein>
<keyword evidence="1" id="KW-1133">Transmembrane helix</keyword>
<evidence type="ECO:0000256" key="1">
    <source>
        <dbReference type="SAM" id="Phobius"/>
    </source>
</evidence>